<comment type="caution">
    <text evidence="1">The sequence shown here is derived from an EMBL/GenBank/DDBJ whole genome shotgun (WGS) entry which is preliminary data.</text>
</comment>
<dbReference type="Pfam" id="PF02515">
    <property type="entry name" value="CoA_transf_3"/>
    <property type="match status" value="1"/>
</dbReference>
<reference evidence="1 2" key="1">
    <citation type="submission" date="2019-09" db="EMBL/GenBank/DDBJ databases">
        <title>Parvibaculum sedimenti sp. nov., isolated from sediment.</title>
        <authorList>
            <person name="Wang Y."/>
        </authorList>
    </citation>
    <scope>NUCLEOTIDE SEQUENCE [LARGE SCALE GENOMIC DNA]</scope>
    <source>
        <strain evidence="1 2">HXT-9</strain>
    </source>
</reference>
<dbReference type="EMBL" id="WESC01000012">
    <property type="protein sequence ID" value="KAB7739196.1"/>
    <property type="molecule type" value="Genomic_DNA"/>
</dbReference>
<name>A0A6N6VEP0_9HYPH</name>
<dbReference type="Gene3D" id="3.40.50.10540">
    <property type="entry name" value="Crotonobetainyl-coa:carnitine coa-transferase, domain 1"/>
    <property type="match status" value="1"/>
</dbReference>
<keyword evidence="1" id="KW-0808">Transferase</keyword>
<organism evidence="1 2">
    <name type="scientific">Parvibaculum sedimenti</name>
    <dbReference type="NCBI Taxonomy" id="2608632"/>
    <lineage>
        <taxon>Bacteria</taxon>
        <taxon>Pseudomonadati</taxon>
        <taxon>Pseudomonadota</taxon>
        <taxon>Alphaproteobacteria</taxon>
        <taxon>Hyphomicrobiales</taxon>
        <taxon>Parvibaculaceae</taxon>
        <taxon>Parvibaculum</taxon>
    </lineage>
</organism>
<dbReference type="InterPro" id="IPR023606">
    <property type="entry name" value="CoA-Trfase_III_dom_1_sf"/>
</dbReference>
<dbReference type="RefSeq" id="WP_152216868.1">
    <property type="nucleotide sequence ID" value="NZ_WESC01000012.1"/>
</dbReference>
<sequence>MLEGIKVIEMATYIAAPGAGGILADWGAEVIKVEPLAGCPMRYTMANVGADHLKGSPIFDLDNRGKKGVAINTATPEGVEAVKRLVKDADVFLTNVRPGGLERSGLDYASLAAINPRLVYASVTGYGLEGAERDRPGFDIAAFWARSGLGYLETVKGTEPTTLRTGIGDHTTSMATVGGILAALVERQRTGKGRLVESSLIRAGIYAAGSDMAVQLKFGKLGSTKSRHEAVQPISNFFKTKSGEWFVIVPRQGSVDWTAVCKIIGQPELETDPRFANPKGRRANAAELVDILDAAFAEHDLDHWRQKLDEHDVIWSPLMHPKDVVQDPQAIAAGAFVDVPEEDGSGTFKAPASPVRFPGADDGPKGPAPALGQHTLDVLRAAGYGEADLARLRDAKTIG</sequence>
<protein>
    <submittedName>
        <fullName evidence="1">CoA transferase</fullName>
    </submittedName>
</protein>
<evidence type="ECO:0000313" key="2">
    <source>
        <dbReference type="Proteomes" id="UP000468901"/>
    </source>
</evidence>
<gene>
    <name evidence="1" type="ORF">F2P47_13325</name>
</gene>
<dbReference type="SUPFAM" id="SSF89796">
    <property type="entry name" value="CoA-transferase family III (CaiB/BaiF)"/>
    <property type="match status" value="1"/>
</dbReference>
<accession>A0A6N6VEP0</accession>
<dbReference type="InterPro" id="IPR003673">
    <property type="entry name" value="CoA-Trfase_fam_III"/>
</dbReference>
<keyword evidence="2" id="KW-1185">Reference proteome</keyword>
<dbReference type="InterPro" id="IPR050509">
    <property type="entry name" value="CoA-transferase_III"/>
</dbReference>
<evidence type="ECO:0000313" key="1">
    <source>
        <dbReference type="EMBL" id="KAB7739196.1"/>
    </source>
</evidence>
<dbReference type="AlphaFoldDB" id="A0A6N6VEP0"/>
<proteinExistence type="predicted"/>
<dbReference type="Proteomes" id="UP000468901">
    <property type="component" value="Unassembled WGS sequence"/>
</dbReference>
<dbReference type="PANTHER" id="PTHR48228">
    <property type="entry name" value="SUCCINYL-COA--D-CITRAMALATE COA-TRANSFERASE"/>
    <property type="match status" value="1"/>
</dbReference>
<dbReference type="Gene3D" id="3.30.1540.10">
    <property type="entry name" value="formyl-coa transferase, domain 3"/>
    <property type="match status" value="1"/>
</dbReference>
<dbReference type="InterPro" id="IPR044855">
    <property type="entry name" value="CoA-Trfase_III_dom3_sf"/>
</dbReference>
<dbReference type="GO" id="GO:0016740">
    <property type="term" value="F:transferase activity"/>
    <property type="evidence" value="ECO:0007669"/>
    <property type="project" value="UniProtKB-KW"/>
</dbReference>
<dbReference type="PANTHER" id="PTHR48228:SF2">
    <property type="entry name" value="E-CINNAMOYL-COA:R-PHENYLLACTATE COA TRANSFERASE LARGE SUBUNIT"/>
    <property type="match status" value="1"/>
</dbReference>